<evidence type="ECO:0008006" key="8">
    <source>
        <dbReference type="Google" id="ProtNLM"/>
    </source>
</evidence>
<dbReference type="EMBL" id="WHWC01000014">
    <property type="protein sequence ID" value="KAG8369417.1"/>
    <property type="molecule type" value="Genomic_DNA"/>
</dbReference>
<dbReference type="Proteomes" id="UP000826271">
    <property type="component" value="Unassembled WGS sequence"/>
</dbReference>
<dbReference type="GO" id="GO:0032259">
    <property type="term" value="P:methylation"/>
    <property type="evidence" value="ECO:0007669"/>
    <property type="project" value="UniProtKB-KW"/>
</dbReference>
<reference evidence="6" key="1">
    <citation type="submission" date="2019-10" db="EMBL/GenBank/DDBJ databases">
        <authorList>
            <person name="Zhang R."/>
            <person name="Pan Y."/>
            <person name="Wang J."/>
            <person name="Ma R."/>
            <person name="Yu S."/>
        </authorList>
    </citation>
    <scope>NUCLEOTIDE SEQUENCE</scope>
    <source>
        <strain evidence="6">LA-IB0</strain>
        <tissue evidence="6">Leaf</tissue>
    </source>
</reference>
<dbReference type="GO" id="GO:0008168">
    <property type="term" value="F:methyltransferase activity"/>
    <property type="evidence" value="ECO:0007669"/>
    <property type="project" value="UniProtKB-KW"/>
</dbReference>
<dbReference type="InterPro" id="IPR005299">
    <property type="entry name" value="MeTrfase_7"/>
</dbReference>
<name>A0AAV6WLV9_9LAMI</name>
<evidence type="ECO:0000256" key="5">
    <source>
        <dbReference type="ARBA" id="ARBA00022842"/>
    </source>
</evidence>
<dbReference type="Gene3D" id="3.40.50.150">
    <property type="entry name" value="Vaccinia Virus protein VP39"/>
    <property type="match status" value="1"/>
</dbReference>
<gene>
    <name evidence="6" type="ORF">BUALT_Bualt14G0008900</name>
</gene>
<keyword evidence="2" id="KW-0489">Methyltransferase</keyword>
<evidence type="ECO:0000313" key="6">
    <source>
        <dbReference type="EMBL" id="KAG8369417.1"/>
    </source>
</evidence>
<evidence type="ECO:0000256" key="1">
    <source>
        <dbReference type="ARBA" id="ARBA00007967"/>
    </source>
</evidence>
<protein>
    <recommendedName>
        <fullName evidence="8">Salicylate carboxymethyltransferase</fullName>
    </recommendedName>
</protein>
<dbReference type="SUPFAM" id="SSF53335">
    <property type="entry name" value="S-adenosyl-L-methionine-dependent methyltransferases"/>
    <property type="match status" value="1"/>
</dbReference>
<dbReference type="Pfam" id="PF03492">
    <property type="entry name" value="Methyltransf_7"/>
    <property type="match status" value="1"/>
</dbReference>
<dbReference type="InterPro" id="IPR042086">
    <property type="entry name" value="MeTrfase_capping"/>
</dbReference>
<evidence type="ECO:0000256" key="2">
    <source>
        <dbReference type="ARBA" id="ARBA00022603"/>
    </source>
</evidence>
<comment type="similarity">
    <text evidence="1">Belongs to the methyltransferase superfamily. Type-7 methyltransferase family.</text>
</comment>
<organism evidence="6 7">
    <name type="scientific">Buddleja alternifolia</name>
    <dbReference type="NCBI Taxonomy" id="168488"/>
    <lineage>
        <taxon>Eukaryota</taxon>
        <taxon>Viridiplantae</taxon>
        <taxon>Streptophyta</taxon>
        <taxon>Embryophyta</taxon>
        <taxon>Tracheophyta</taxon>
        <taxon>Spermatophyta</taxon>
        <taxon>Magnoliopsida</taxon>
        <taxon>eudicotyledons</taxon>
        <taxon>Gunneridae</taxon>
        <taxon>Pentapetalae</taxon>
        <taxon>asterids</taxon>
        <taxon>lamiids</taxon>
        <taxon>Lamiales</taxon>
        <taxon>Scrophulariaceae</taxon>
        <taxon>Buddlejeae</taxon>
        <taxon>Buddleja</taxon>
    </lineage>
</organism>
<keyword evidence="4" id="KW-0479">Metal-binding</keyword>
<keyword evidence="5" id="KW-0460">Magnesium</keyword>
<sequence length="366" mass="41264">MEVVKVLHMNGGLGETSYANNSLLQKKVISMTKPITKEAITELYSSMAMVPKSLCIADLGCSCGPNTLFFTREVVKIVDKLSRKHGHNSPEFQIHLNDLPGNDFNFIFQSLLPRFQAELRPAGCGSCFVSAVPGSFYGRLFPAKTLHFVHSSYSLMWLSRVPGGIEEVNKGNIYMSSTSPKSVINAYYEQFQRDFSTFLKCRSEEVVAGGKMVLTILGRRSDDPSCKEGCYIWELLAVALQQMVDEGIIEEDTLHPFNIPQYTASPAEVETEIKKEGSFTINRLETSEIMWAACGHDFYSHDSSKADDGYNVTKCMRSVAEPLLVEHFGELIIDQLFDKYRRIISDRMSKEDTKFINVTFSMTRRE</sequence>
<evidence type="ECO:0000256" key="3">
    <source>
        <dbReference type="ARBA" id="ARBA00022679"/>
    </source>
</evidence>
<keyword evidence="7" id="KW-1185">Reference proteome</keyword>
<keyword evidence="3" id="KW-0808">Transferase</keyword>
<dbReference type="PANTHER" id="PTHR31009">
    <property type="entry name" value="S-ADENOSYL-L-METHIONINE:CARBOXYL METHYLTRANSFERASE FAMILY PROTEIN"/>
    <property type="match status" value="1"/>
</dbReference>
<accession>A0AAV6WLV9</accession>
<evidence type="ECO:0000256" key="4">
    <source>
        <dbReference type="ARBA" id="ARBA00022723"/>
    </source>
</evidence>
<dbReference type="GO" id="GO:0046872">
    <property type="term" value="F:metal ion binding"/>
    <property type="evidence" value="ECO:0007669"/>
    <property type="project" value="UniProtKB-KW"/>
</dbReference>
<proteinExistence type="inferred from homology"/>
<dbReference type="AlphaFoldDB" id="A0AAV6WLV9"/>
<evidence type="ECO:0000313" key="7">
    <source>
        <dbReference type="Proteomes" id="UP000826271"/>
    </source>
</evidence>
<dbReference type="Gene3D" id="1.10.1200.270">
    <property type="entry name" value="Methyltransferase, alpha-helical capping domain"/>
    <property type="match status" value="1"/>
</dbReference>
<comment type="caution">
    <text evidence="6">The sequence shown here is derived from an EMBL/GenBank/DDBJ whole genome shotgun (WGS) entry which is preliminary data.</text>
</comment>
<dbReference type="InterPro" id="IPR029063">
    <property type="entry name" value="SAM-dependent_MTases_sf"/>
</dbReference>